<gene>
    <name evidence="9" type="ORF">C7377_1044</name>
</gene>
<evidence type="ECO:0000256" key="8">
    <source>
        <dbReference type="RuleBase" id="RU363041"/>
    </source>
</evidence>
<accession>A0A7L4UNH7</accession>
<feature type="transmembrane region" description="Helical" evidence="8">
    <location>
        <begin position="125"/>
        <end position="144"/>
    </location>
</feature>
<comment type="subcellular location">
    <subcellularLocation>
        <location evidence="1 8">Cell membrane</location>
        <topology evidence="1 8">Multi-pass membrane protein</topology>
    </subcellularLocation>
</comment>
<dbReference type="PANTHER" id="PTHR30269:SF37">
    <property type="entry name" value="MEMBRANE TRANSPORTER PROTEIN"/>
    <property type="match status" value="1"/>
</dbReference>
<keyword evidence="7 8" id="KW-0472">Membrane</keyword>
<evidence type="ECO:0000256" key="2">
    <source>
        <dbReference type="ARBA" id="ARBA00009142"/>
    </source>
</evidence>
<sequence>MEYLAIVIIVLIAAFVKGVTGFGFALVSLPLLMFWFPAKELIPVLMFCNLFASILIVLQKKEYKLIDKKGQSLIIYGAIFTILGVATLNYIPDKALTAVIAIFFIIMSIFSLIKNKRIRFYNIGIYKTAGAICGFLTGCISVSGPPLALFLNQVNVSNKQFREIFAWFSITTATVALTGYYFAELLTWQTLKLSAISIPLLFVGSYVGKRLNQRIPQHLFEKLILGICIFSSIALLMKL</sequence>
<dbReference type="Pfam" id="PF01925">
    <property type="entry name" value="TauE"/>
    <property type="match status" value="1"/>
</dbReference>
<feature type="transmembrane region" description="Helical" evidence="8">
    <location>
        <begin position="70"/>
        <end position="89"/>
    </location>
</feature>
<dbReference type="GO" id="GO:0005886">
    <property type="term" value="C:plasma membrane"/>
    <property type="evidence" value="ECO:0007669"/>
    <property type="project" value="UniProtKB-SubCell"/>
</dbReference>
<dbReference type="InterPro" id="IPR052017">
    <property type="entry name" value="TSUP"/>
</dbReference>
<evidence type="ECO:0000256" key="7">
    <source>
        <dbReference type="ARBA" id="ARBA00023136"/>
    </source>
</evidence>
<evidence type="ECO:0000256" key="5">
    <source>
        <dbReference type="ARBA" id="ARBA00022692"/>
    </source>
</evidence>
<organism evidence="9 10">
    <name type="scientific">Balneicella halophila</name>
    <dbReference type="NCBI Taxonomy" id="1537566"/>
    <lineage>
        <taxon>Bacteria</taxon>
        <taxon>Pseudomonadati</taxon>
        <taxon>Bacteroidota</taxon>
        <taxon>Bacteroidia</taxon>
        <taxon>Bacteroidales</taxon>
        <taxon>Balneicellaceae</taxon>
        <taxon>Balneicella</taxon>
    </lineage>
</organism>
<feature type="transmembrane region" description="Helical" evidence="8">
    <location>
        <begin position="164"/>
        <end position="183"/>
    </location>
</feature>
<evidence type="ECO:0000313" key="9">
    <source>
        <dbReference type="EMBL" id="PVX50730.1"/>
    </source>
</evidence>
<dbReference type="RefSeq" id="WP_116496287.1">
    <property type="nucleotide sequence ID" value="NZ_QENZ01000004.1"/>
</dbReference>
<evidence type="ECO:0000256" key="4">
    <source>
        <dbReference type="ARBA" id="ARBA00022475"/>
    </source>
</evidence>
<dbReference type="EMBL" id="QENZ01000004">
    <property type="protein sequence ID" value="PVX50730.1"/>
    <property type="molecule type" value="Genomic_DNA"/>
</dbReference>
<name>A0A7L4UNH7_BALHA</name>
<protein>
    <recommendedName>
        <fullName evidence="8">Probable membrane transporter protein</fullName>
    </recommendedName>
</protein>
<feature type="transmembrane region" description="Helical" evidence="8">
    <location>
        <begin position="41"/>
        <end position="58"/>
    </location>
</feature>
<dbReference type="PANTHER" id="PTHR30269">
    <property type="entry name" value="TRANSMEMBRANE PROTEIN YFCA"/>
    <property type="match status" value="1"/>
</dbReference>
<evidence type="ECO:0000313" key="10">
    <source>
        <dbReference type="Proteomes" id="UP000251835"/>
    </source>
</evidence>
<feature type="transmembrane region" description="Helical" evidence="8">
    <location>
        <begin position="95"/>
        <end position="113"/>
    </location>
</feature>
<comment type="caution">
    <text evidence="9">The sequence shown here is derived from an EMBL/GenBank/DDBJ whole genome shotgun (WGS) entry which is preliminary data.</text>
</comment>
<keyword evidence="3" id="KW-0813">Transport</keyword>
<evidence type="ECO:0000256" key="6">
    <source>
        <dbReference type="ARBA" id="ARBA00022989"/>
    </source>
</evidence>
<keyword evidence="10" id="KW-1185">Reference proteome</keyword>
<comment type="similarity">
    <text evidence="2 8">Belongs to the 4-toluene sulfonate uptake permease (TSUP) (TC 2.A.102) family.</text>
</comment>
<feature type="transmembrane region" description="Helical" evidence="8">
    <location>
        <begin position="219"/>
        <end position="237"/>
    </location>
</feature>
<keyword evidence="4 8" id="KW-1003">Cell membrane</keyword>
<keyword evidence="5 8" id="KW-0812">Transmembrane</keyword>
<evidence type="ECO:0000256" key="1">
    <source>
        <dbReference type="ARBA" id="ARBA00004651"/>
    </source>
</evidence>
<dbReference type="Proteomes" id="UP000251835">
    <property type="component" value="Unassembled WGS sequence"/>
</dbReference>
<dbReference type="OrthoDB" id="7843147at2"/>
<proteinExistence type="inferred from homology"/>
<dbReference type="InterPro" id="IPR002781">
    <property type="entry name" value="TM_pro_TauE-like"/>
</dbReference>
<feature type="transmembrane region" description="Helical" evidence="8">
    <location>
        <begin position="7"/>
        <end position="35"/>
    </location>
</feature>
<keyword evidence="6 8" id="KW-1133">Transmembrane helix</keyword>
<evidence type="ECO:0000256" key="3">
    <source>
        <dbReference type="ARBA" id="ARBA00022448"/>
    </source>
</evidence>
<reference evidence="9 10" key="1">
    <citation type="submission" date="2018-05" db="EMBL/GenBank/DDBJ databases">
        <title>Genomic Encyclopedia of Type Strains, Phase IV (KMG-IV): sequencing the most valuable type-strain genomes for metagenomic binning, comparative biology and taxonomic classification.</title>
        <authorList>
            <person name="Goeker M."/>
        </authorList>
    </citation>
    <scope>NUCLEOTIDE SEQUENCE [LARGE SCALE GENOMIC DNA]</scope>
    <source>
        <strain evidence="9 10">DSM 28579</strain>
    </source>
</reference>
<dbReference type="AlphaFoldDB" id="A0A7L4UNH7"/>